<sequence length="220" mass="23626">MKSEDICFMPAWQMKEKIKNQEISSQEITEKIIERIEKINPIINAYCTPTFDLARTMAKNADDRVRKNQTNLPLLNGIPTSLKDLVELKGVRTTFGSRLYENFVSVKDSVVVKRLKDAGCVILGKTNTPEFGFKGVTDNKIFGATKNPWNIERTPGGSSGGAAAAAVSGLSPLAQGSDGGGSIRIPSCFSGVYGIKPSFGRIPSTSMKTSGVTGTLSCKG</sequence>
<name>A0A0F8WPU2_9ZZZZ</name>
<dbReference type="Pfam" id="PF01425">
    <property type="entry name" value="Amidase"/>
    <property type="match status" value="1"/>
</dbReference>
<dbReference type="AlphaFoldDB" id="A0A0F8WPU2"/>
<proteinExistence type="predicted"/>
<dbReference type="EMBL" id="LAZR01063742">
    <property type="protein sequence ID" value="KKK58907.1"/>
    <property type="molecule type" value="Genomic_DNA"/>
</dbReference>
<dbReference type="GO" id="GO:0012505">
    <property type="term" value="C:endomembrane system"/>
    <property type="evidence" value="ECO:0007669"/>
    <property type="project" value="TreeGrafter"/>
</dbReference>
<dbReference type="InterPro" id="IPR052739">
    <property type="entry name" value="FAAH2"/>
</dbReference>
<dbReference type="InterPro" id="IPR023631">
    <property type="entry name" value="Amidase_dom"/>
</dbReference>
<gene>
    <name evidence="2" type="ORF">LCGC14_3039690</name>
</gene>
<accession>A0A0F8WPU2</accession>
<organism evidence="2">
    <name type="scientific">marine sediment metagenome</name>
    <dbReference type="NCBI Taxonomy" id="412755"/>
    <lineage>
        <taxon>unclassified sequences</taxon>
        <taxon>metagenomes</taxon>
        <taxon>ecological metagenomes</taxon>
    </lineage>
</organism>
<protein>
    <recommendedName>
        <fullName evidence="1">Amidase domain-containing protein</fullName>
    </recommendedName>
</protein>
<feature type="non-terminal residue" evidence="2">
    <location>
        <position position="220"/>
    </location>
</feature>
<dbReference type="PANTHER" id="PTHR43372:SF4">
    <property type="entry name" value="FATTY-ACID AMIDE HYDROLASE 2"/>
    <property type="match status" value="1"/>
</dbReference>
<evidence type="ECO:0000259" key="1">
    <source>
        <dbReference type="Pfam" id="PF01425"/>
    </source>
</evidence>
<reference evidence="2" key="1">
    <citation type="journal article" date="2015" name="Nature">
        <title>Complex archaea that bridge the gap between prokaryotes and eukaryotes.</title>
        <authorList>
            <person name="Spang A."/>
            <person name="Saw J.H."/>
            <person name="Jorgensen S.L."/>
            <person name="Zaremba-Niedzwiedzka K."/>
            <person name="Martijn J."/>
            <person name="Lind A.E."/>
            <person name="van Eijk R."/>
            <person name="Schleper C."/>
            <person name="Guy L."/>
            <person name="Ettema T.J."/>
        </authorList>
    </citation>
    <scope>NUCLEOTIDE SEQUENCE</scope>
</reference>
<dbReference type="InterPro" id="IPR036928">
    <property type="entry name" value="AS_sf"/>
</dbReference>
<feature type="domain" description="Amidase" evidence="1">
    <location>
        <begin position="27"/>
        <end position="219"/>
    </location>
</feature>
<dbReference type="SUPFAM" id="SSF75304">
    <property type="entry name" value="Amidase signature (AS) enzymes"/>
    <property type="match status" value="1"/>
</dbReference>
<evidence type="ECO:0000313" key="2">
    <source>
        <dbReference type="EMBL" id="KKK58907.1"/>
    </source>
</evidence>
<comment type="caution">
    <text evidence="2">The sequence shown here is derived from an EMBL/GenBank/DDBJ whole genome shotgun (WGS) entry which is preliminary data.</text>
</comment>
<dbReference type="PANTHER" id="PTHR43372">
    <property type="entry name" value="FATTY-ACID AMIDE HYDROLASE"/>
    <property type="match status" value="1"/>
</dbReference>
<dbReference type="Gene3D" id="3.90.1300.10">
    <property type="entry name" value="Amidase signature (AS) domain"/>
    <property type="match status" value="1"/>
</dbReference>